<dbReference type="Proteomes" id="UP000316612">
    <property type="component" value="Unassembled WGS sequence"/>
</dbReference>
<dbReference type="OrthoDB" id="9771302at2"/>
<dbReference type="PANTHER" id="PTHR43355:SF2">
    <property type="entry name" value="FLAVIN REDUCTASE (NADPH)"/>
    <property type="match status" value="1"/>
</dbReference>
<dbReference type="PANTHER" id="PTHR43355">
    <property type="entry name" value="FLAVIN REDUCTASE (NADPH)"/>
    <property type="match status" value="1"/>
</dbReference>
<reference evidence="2 3" key="1">
    <citation type="submission" date="2019-06" db="EMBL/GenBank/DDBJ databases">
        <title>Whole genome shotgun sequence of Glutamicibacter uratoxydans NBRC 15515.</title>
        <authorList>
            <person name="Hosoyama A."/>
            <person name="Uohara A."/>
            <person name="Ohji S."/>
            <person name="Ichikawa N."/>
        </authorList>
    </citation>
    <scope>NUCLEOTIDE SEQUENCE [LARGE SCALE GENOMIC DNA]</scope>
    <source>
        <strain evidence="2 3">NBRC 15515</strain>
    </source>
</reference>
<keyword evidence="3" id="KW-1185">Reference proteome</keyword>
<proteinExistence type="predicted"/>
<dbReference type="GO" id="GO:0004074">
    <property type="term" value="F:biliverdin reductase [NAD(P)H] activity"/>
    <property type="evidence" value="ECO:0007669"/>
    <property type="project" value="TreeGrafter"/>
</dbReference>
<dbReference type="AlphaFoldDB" id="A0A4Y4DS74"/>
<evidence type="ECO:0000313" key="3">
    <source>
        <dbReference type="Proteomes" id="UP000316612"/>
    </source>
</evidence>
<dbReference type="InterPro" id="IPR036291">
    <property type="entry name" value="NAD(P)-bd_dom_sf"/>
</dbReference>
<sequence length="211" mass="23277">MRILVAGATGMVGRLVVEQALERGHQVTAIARHPQGLGLEHSDLRVEQADILMRDSIVPLLADVDAVISCVGIGTSKTPTTLYSVGAENLIAGMDEHQVQRLVVISSEVADHWAKKGFLKRCIVFPLLQKFLGATYDDMRRMDIVLWESDVQWTSVRSPRITASAAKNDYRFSAEGPLSNGWQITSADMAMALLDWAERDDVGRKQVYVAN</sequence>
<evidence type="ECO:0000259" key="1">
    <source>
        <dbReference type="Pfam" id="PF13460"/>
    </source>
</evidence>
<dbReference type="GO" id="GO:0042602">
    <property type="term" value="F:riboflavin reductase (NADPH) activity"/>
    <property type="evidence" value="ECO:0007669"/>
    <property type="project" value="TreeGrafter"/>
</dbReference>
<dbReference type="Pfam" id="PF13460">
    <property type="entry name" value="NAD_binding_10"/>
    <property type="match status" value="1"/>
</dbReference>
<protein>
    <recommendedName>
        <fullName evidence="1">NAD(P)-binding domain-containing protein</fullName>
    </recommendedName>
</protein>
<dbReference type="Gene3D" id="3.40.50.720">
    <property type="entry name" value="NAD(P)-binding Rossmann-like Domain"/>
    <property type="match status" value="1"/>
</dbReference>
<dbReference type="EMBL" id="BJNY01000026">
    <property type="protein sequence ID" value="GED07766.1"/>
    <property type="molecule type" value="Genomic_DNA"/>
</dbReference>
<accession>A0A4Y4DS74</accession>
<feature type="domain" description="NAD(P)-binding" evidence="1">
    <location>
        <begin position="7"/>
        <end position="197"/>
    </location>
</feature>
<comment type="caution">
    <text evidence="2">The sequence shown here is derived from an EMBL/GenBank/DDBJ whole genome shotgun (WGS) entry which is preliminary data.</text>
</comment>
<name>A0A4Y4DS74_GLUUR</name>
<evidence type="ECO:0000313" key="2">
    <source>
        <dbReference type="EMBL" id="GED07766.1"/>
    </source>
</evidence>
<dbReference type="InterPro" id="IPR016040">
    <property type="entry name" value="NAD(P)-bd_dom"/>
</dbReference>
<dbReference type="SUPFAM" id="SSF51735">
    <property type="entry name" value="NAD(P)-binding Rossmann-fold domains"/>
    <property type="match status" value="1"/>
</dbReference>
<gene>
    <name evidence="2" type="ORF">AUR04nite_32980</name>
</gene>
<dbReference type="InterPro" id="IPR051606">
    <property type="entry name" value="Polyketide_Oxido-like"/>
</dbReference>
<dbReference type="RefSeq" id="WP_141367201.1">
    <property type="nucleotide sequence ID" value="NZ_BAAAJL010000014.1"/>
</dbReference>
<organism evidence="2 3">
    <name type="scientific">Glutamicibacter uratoxydans</name>
    <name type="common">Arthrobacter uratoxydans</name>
    <dbReference type="NCBI Taxonomy" id="43667"/>
    <lineage>
        <taxon>Bacteria</taxon>
        <taxon>Bacillati</taxon>
        <taxon>Actinomycetota</taxon>
        <taxon>Actinomycetes</taxon>
        <taxon>Micrococcales</taxon>
        <taxon>Micrococcaceae</taxon>
        <taxon>Glutamicibacter</taxon>
    </lineage>
</organism>